<dbReference type="AntiFam" id="ANF00109">
    <property type="entry name" value="Shadow ORF (opposite afsK)"/>
</dbReference>
<evidence type="ECO:0000313" key="2">
    <source>
        <dbReference type="Proteomes" id="UP000190797"/>
    </source>
</evidence>
<dbReference type="KEGG" id="noa:BKM31_43420"/>
<keyword evidence="2" id="KW-1185">Reference proteome</keyword>
<reference evidence="2" key="1">
    <citation type="journal article" date="2017" name="Med. Chem. Commun.">
        <title>Nonomuraea sp. ATCC 55076 harbours the largest actinomycete chromosome to date and the kistamicin biosynthetic gene cluster.</title>
        <authorList>
            <person name="Nazari B."/>
            <person name="Forneris C.C."/>
            <person name="Gibson M.I."/>
            <person name="Moon K."/>
            <person name="Schramma K.R."/>
            <person name="Seyedsayamdost M.R."/>
        </authorList>
    </citation>
    <scope>NUCLEOTIDE SEQUENCE [LARGE SCALE GENOMIC DNA]</scope>
    <source>
        <strain evidence="2">ATCC 55076</strain>
    </source>
</reference>
<dbReference type="AlphaFoldDB" id="A0A1V0AB18"/>
<dbReference type="EMBL" id="CP017717">
    <property type="protein sequence ID" value="AQZ67408.1"/>
    <property type="molecule type" value="Genomic_DNA"/>
</dbReference>
<name>A0A1V0AB18_9ACTN</name>
<dbReference type="STRING" id="1909395.BKM31_43420"/>
<sequence>MTAGRLSWPNAGRPVAAYTMVSAQLNMSLAGPTRSPEICSGDMYAGVPTTPLLIVMAESSARAMPKSITRGPSVPSSTLLGLKSRWTMPARWMAARAVTVPTARR</sequence>
<evidence type="ECO:0000313" key="1">
    <source>
        <dbReference type="EMBL" id="AQZ67408.1"/>
    </source>
</evidence>
<organism evidence="1 2">
    <name type="scientific">[Actinomadura] parvosata subsp. kistnae</name>
    <dbReference type="NCBI Taxonomy" id="1909395"/>
    <lineage>
        <taxon>Bacteria</taxon>
        <taxon>Bacillati</taxon>
        <taxon>Actinomycetota</taxon>
        <taxon>Actinomycetes</taxon>
        <taxon>Streptosporangiales</taxon>
        <taxon>Streptosporangiaceae</taxon>
        <taxon>Nonomuraea</taxon>
    </lineage>
</organism>
<protein>
    <submittedName>
        <fullName evidence="1">Uncharacterized protein</fullName>
    </submittedName>
</protein>
<gene>
    <name evidence="1" type="ORF">BKM31_43420</name>
</gene>
<dbReference type="Proteomes" id="UP000190797">
    <property type="component" value="Chromosome"/>
</dbReference>
<proteinExistence type="predicted"/>
<accession>A0A1V0AB18</accession>